<dbReference type="EMBL" id="RJVU01036813">
    <property type="protein sequence ID" value="ROL46779.1"/>
    <property type="molecule type" value="Genomic_DNA"/>
</dbReference>
<accession>A0A3N0YKU1</accession>
<reference evidence="1 2" key="1">
    <citation type="submission" date="2018-10" db="EMBL/GenBank/DDBJ databases">
        <title>Genome assembly for a Yunnan-Guizhou Plateau 3E fish, Anabarilius grahami (Regan), and its evolutionary and genetic applications.</title>
        <authorList>
            <person name="Jiang W."/>
        </authorList>
    </citation>
    <scope>NUCLEOTIDE SEQUENCE [LARGE SCALE GENOMIC DNA]</scope>
    <source>
        <strain evidence="1">AG-KIZ</strain>
        <tissue evidence="1">Muscle</tissue>
    </source>
</reference>
<evidence type="ECO:0000313" key="2">
    <source>
        <dbReference type="Proteomes" id="UP000281406"/>
    </source>
</evidence>
<organism evidence="1 2">
    <name type="scientific">Anabarilius grahami</name>
    <name type="common">Kanglang fish</name>
    <name type="synonym">Barilius grahami</name>
    <dbReference type="NCBI Taxonomy" id="495550"/>
    <lineage>
        <taxon>Eukaryota</taxon>
        <taxon>Metazoa</taxon>
        <taxon>Chordata</taxon>
        <taxon>Craniata</taxon>
        <taxon>Vertebrata</taxon>
        <taxon>Euteleostomi</taxon>
        <taxon>Actinopterygii</taxon>
        <taxon>Neopterygii</taxon>
        <taxon>Teleostei</taxon>
        <taxon>Ostariophysi</taxon>
        <taxon>Cypriniformes</taxon>
        <taxon>Xenocyprididae</taxon>
        <taxon>Xenocypridinae</taxon>
        <taxon>Xenocypridinae incertae sedis</taxon>
        <taxon>Anabarilius</taxon>
    </lineage>
</organism>
<gene>
    <name evidence="1" type="ORF">DPX16_1416</name>
</gene>
<sequence>MKMTAPRRIEKGGLLNFGRALYDDIRDDILQRIAQELQLSDADAAAAGDAALATPAEEVPGCSRHIINTRRPIGRWTVRQRRRHVVRGNVPITLITGITEKCLLRVLLGAVQIAAQLKTSLGELPFTDADAAAAGDAALAKAAEEVPGRWRCRRKCRYEMPMPHFAPALSPKQWVSFHISRLKTAGLRRSQVQ</sequence>
<protein>
    <submittedName>
        <fullName evidence="1">Uncharacterized protein</fullName>
    </submittedName>
</protein>
<comment type="caution">
    <text evidence="1">The sequence shown here is derived from an EMBL/GenBank/DDBJ whole genome shotgun (WGS) entry which is preliminary data.</text>
</comment>
<proteinExistence type="predicted"/>
<evidence type="ECO:0000313" key="1">
    <source>
        <dbReference type="EMBL" id="ROL46779.1"/>
    </source>
</evidence>
<keyword evidence="2" id="KW-1185">Reference proteome</keyword>
<dbReference type="AlphaFoldDB" id="A0A3N0YKU1"/>
<dbReference type="Proteomes" id="UP000281406">
    <property type="component" value="Unassembled WGS sequence"/>
</dbReference>
<name>A0A3N0YKU1_ANAGA</name>